<feature type="region of interest" description="Disordered" evidence="1">
    <location>
        <begin position="96"/>
        <end position="120"/>
    </location>
</feature>
<dbReference type="Proteomes" id="UP000013966">
    <property type="component" value="Chromosome 2"/>
</dbReference>
<proteinExistence type="predicted"/>
<gene>
    <name evidence="2" type="ORF">BRPE64_BCDS05030</name>
</gene>
<evidence type="ECO:0000313" key="2">
    <source>
        <dbReference type="EMBL" id="BAN25164.1"/>
    </source>
</evidence>
<organism evidence="2 3">
    <name type="scientific">Caballeronia insecticola</name>
    <dbReference type="NCBI Taxonomy" id="758793"/>
    <lineage>
        <taxon>Bacteria</taxon>
        <taxon>Pseudomonadati</taxon>
        <taxon>Pseudomonadota</taxon>
        <taxon>Betaproteobacteria</taxon>
        <taxon>Burkholderiales</taxon>
        <taxon>Burkholderiaceae</taxon>
        <taxon>Caballeronia</taxon>
    </lineage>
</organism>
<reference evidence="2 3" key="1">
    <citation type="journal article" date="2013" name="Genome Announc.">
        <title>Complete Genome Sequence of Burkholderia sp. Strain RPE64, Bacterial Symbiont of the Bean Bug Riptortus pedestris.</title>
        <authorList>
            <person name="Shibata T.F."/>
            <person name="Maeda T."/>
            <person name="Nikoh N."/>
            <person name="Yamaguchi K."/>
            <person name="Oshima K."/>
            <person name="Hattori M."/>
            <person name="Nishiyama T."/>
            <person name="Hasebe M."/>
            <person name="Fukatsu T."/>
            <person name="Kikuchi Y."/>
            <person name="Shigenobu S."/>
        </authorList>
    </citation>
    <scope>NUCLEOTIDE SEQUENCE [LARGE SCALE GENOMIC DNA]</scope>
</reference>
<dbReference type="AlphaFoldDB" id="R4WL24"/>
<dbReference type="EMBL" id="AP013059">
    <property type="protein sequence ID" value="BAN25164.1"/>
    <property type="molecule type" value="Genomic_DNA"/>
</dbReference>
<protein>
    <submittedName>
        <fullName evidence="2">Uncharacterized protein</fullName>
    </submittedName>
</protein>
<keyword evidence="3" id="KW-1185">Reference proteome</keyword>
<dbReference type="HOGENOM" id="CLU_2045288_0_0_4"/>
<evidence type="ECO:0000313" key="3">
    <source>
        <dbReference type="Proteomes" id="UP000013966"/>
    </source>
</evidence>
<dbReference type="STRING" id="758793.BRPE64_BCDS05030"/>
<dbReference type="PATRIC" id="fig|758793.3.peg.3409"/>
<evidence type="ECO:0000256" key="1">
    <source>
        <dbReference type="SAM" id="MobiDB-lite"/>
    </source>
</evidence>
<name>R4WL24_9BURK</name>
<dbReference type="KEGG" id="buo:BRPE64_BCDS05030"/>
<sequence>MKSEATDEAGEVGTVGRSLRDSGIHAEFGCGSDDSAGVLPASVRCMRTVRASVPPVAPRIAMTGVTLSAIVTRERGRNDRGVCIGTRKYDCHIDGVSSRHARRAHVPRREPTWGEGSGRQ</sequence>
<accession>R4WL24</accession>
<reference evidence="2 3" key="2">
    <citation type="journal article" date="2018" name="Int. J. Syst. Evol. Microbiol.">
        <title>Burkholderia insecticola sp. nov., a gut symbiotic bacterium of the bean bug Riptortus pedestris.</title>
        <authorList>
            <person name="Takeshita K."/>
            <person name="Tamaki H."/>
            <person name="Ohbayashi T."/>
            <person name="Meng X.-Y."/>
            <person name="Sone T."/>
            <person name="Mitani Y."/>
            <person name="Peeters C."/>
            <person name="Kikuchi Y."/>
            <person name="Vandamme P."/>
        </authorList>
    </citation>
    <scope>NUCLEOTIDE SEQUENCE [LARGE SCALE GENOMIC DNA]</scope>
    <source>
        <strain evidence="2">RPE64</strain>
    </source>
</reference>